<gene>
    <name evidence="3" type="ORF">NC653_028800</name>
</gene>
<evidence type="ECO:0000313" key="4">
    <source>
        <dbReference type="Proteomes" id="UP001164929"/>
    </source>
</evidence>
<name>A0AAD6M0X3_9ROSI</name>
<organism evidence="3 4">
    <name type="scientific">Populus alba x Populus x berolinensis</name>
    <dbReference type="NCBI Taxonomy" id="444605"/>
    <lineage>
        <taxon>Eukaryota</taxon>
        <taxon>Viridiplantae</taxon>
        <taxon>Streptophyta</taxon>
        <taxon>Embryophyta</taxon>
        <taxon>Tracheophyta</taxon>
        <taxon>Spermatophyta</taxon>
        <taxon>Magnoliopsida</taxon>
        <taxon>eudicotyledons</taxon>
        <taxon>Gunneridae</taxon>
        <taxon>Pentapetalae</taxon>
        <taxon>rosids</taxon>
        <taxon>fabids</taxon>
        <taxon>Malpighiales</taxon>
        <taxon>Salicaceae</taxon>
        <taxon>Saliceae</taxon>
        <taxon>Populus</taxon>
    </lineage>
</organism>
<dbReference type="PANTHER" id="PTHR31170:SF9">
    <property type="entry name" value="PROTEIN, PUTATIVE (DUF247)-RELATED"/>
    <property type="match status" value="1"/>
</dbReference>
<dbReference type="InterPro" id="IPR012337">
    <property type="entry name" value="RNaseH-like_sf"/>
</dbReference>
<feature type="compositionally biased region" description="Basic and acidic residues" evidence="1">
    <location>
        <begin position="461"/>
        <end position="473"/>
    </location>
</feature>
<dbReference type="EMBL" id="JAQIZT010000012">
    <property type="protein sequence ID" value="KAJ6976741.1"/>
    <property type="molecule type" value="Genomic_DNA"/>
</dbReference>
<keyword evidence="4" id="KW-1185">Reference proteome</keyword>
<dbReference type="AlphaFoldDB" id="A0AAD6M0X3"/>
<dbReference type="PANTHER" id="PTHR31170">
    <property type="entry name" value="BNAC04G53230D PROTEIN"/>
    <property type="match status" value="1"/>
</dbReference>
<comment type="caution">
    <text evidence="3">The sequence shown here is derived from an EMBL/GenBank/DDBJ whole genome shotgun (WGS) entry which is preliminary data.</text>
</comment>
<evidence type="ECO:0000256" key="1">
    <source>
        <dbReference type="SAM" id="MobiDB-lite"/>
    </source>
</evidence>
<feature type="domain" description="hAT-like transposase RNase-H fold" evidence="2">
    <location>
        <begin position="572"/>
        <end position="675"/>
    </location>
</feature>
<sequence>MGENDRLKISSIPIEKLRQDILIIIRDDSETSFRSEQCIYEFPSALRDRKEDAYTPRVISIGPVHHYSEKLVAMEIQKRRYLKEFCRLRVEREQEELLETLLRTISGQEDHIRRCYAADSSKLTGDQFVKMVLLDAVFIFELFSRNEEYLGDNSKYQDDFIICQPWLRAAIRRDLILLENQLPFSTLSDLYDCAMSKTDCKSFVDLSCRYFERYKKNSRPSEKILHFTDLVRCFLSFKHPDLKIDQKAEPIKTLYSATMLHQAGIKFKPLPKVSLLDIRAWKPLSKVQTPLSDKKGKLLMPSLEIDNNTECLLRNLIALEQLHYPGEEYICRYVKLLDFLVDLENDVDLLIENKVIVSKLGDSKAVAELINGLCREMVEVSSTFDPLSKLLNDYYDSFWNKNKAYLEIEGFGLRNHSSNLNRIAVLRSDPVECRRYGPLNSICDNVAKNKKPSPSFRRLHFSNDSKMDNREDPTPIESNPSSLEPNSFPIPILVPVATSSTNSNTKSEDVAAKFDVVFMRLEETDPMYLSYFEVDSKGKQKNLGPPALEDWEKARSFVKFLKLFYTVTLKFSGSLYVTSNSFFHELISMHTSISQLCRSEDVYVSKMAKNMMIKYKKYWGDQDTQNFLLYVAVVLDPRFKLKYVRFYFGRLYDVEEADNFTIKVKNTLLRLFKHYMNVDENVEVVNSVGTSINENVNVDLMVVNDDMLNDLASEFKKHLEEERGTKKKMRLRGI</sequence>
<dbReference type="InterPro" id="IPR004158">
    <property type="entry name" value="DUF247_pln"/>
</dbReference>
<feature type="region of interest" description="Disordered" evidence="1">
    <location>
        <begin position="450"/>
        <end position="484"/>
    </location>
</feature>
<accession>A0AAD6M0X3</accession>
<dbReference type="Pfam" id="PF03140">
    <property type="entry name" value="DUF247"/>
    <property type="match status" value="1"/>
</dbReference>
<dbReference type="GO" id="GO:0003677">
    <property type="term" value="F:DNA binding"/>
    <property type="evidence" value="ECO:0007669"/>
    <property type="project" value="InterPro"/>
</dbReference>
<evidence type="ECO:0000259" key="2">
    <source>
        <dbReference type="Pfam" id="PF14372"/>
    </source>
</evidence>
<dbReference type="Proteomes" id="UP001164929">
    <property type="component" value="Chromosome 12"/>
</dbReference>
<protein>
    <recommendedName>
        <fullName evidence="2">hAT-like transposase RNase-H fold domain-containing protein</fullName>
    </recommendedName>
</protein>
<dbReference type="InterPro" id="IPR025525">
    <property type="entry name" value="hAT-like_transposase_RNase-H"/>
</dbReference>
<dbReference type="Pfam" id="PF14372">
    <property type="entry name" value="hAT-like_RNase-H"/>
    <property type="match status" value="1"/>
</dbReference>
<dbReference type="SUPFAM" id="SSF53098">
    <property type="entry name" value="Ribonuclease H-like"/>
    <property type="match status" value="1"/>
</dbReference>
<proteinExistence type="predicted"/>
<evidence type="ECO:0000313" key="3">
    <source>
        <dbReference type="EMBL" id="KAJ6976741.1"/>
    </source>
</evidence>
<reference evidence="3" key="1">
    <citation type="journal article" date="2023" name="Mol. Ecol. Resour.">
        <title>Chromosome-level genome assembly of a triploid poplar Populus alba 'Berolinensis'.</title>
        <authorList>
            <person name="Chen S."/>
            <person name="Yu Y."/>
            <person name="Wang X."/>
            <person name="Wang S."/>
            <person name="Zhang T."/>
            <person name="Zhou Y."/>
            <person name="He R."/>
            <person name="Meng N."/>
            <person name="Wang Y."/>
            <person name="Liu W."/>
            <person name="Liu Z."/>
            <person name="Liu J."/>
            <person name="Guo Q."/>
            <person name="Huang H."/>
            <person name="Sederoff R.R."/>
            <person name="Wang G."/>
            <person name="Qu G."/>
            <person name="Chen S."/>
        </authorList>
    </citation>
    <scope>NUCLEOTIDE SEQUENCE</scope>
    <source>
        <strain evidence="3">SC-2020</strain>
    </source>
</reference>